<dbReference type="PANTHER" id="PTHR21600:SF44">
    <property type="entry name" value="RIBOSOMAL LARGE SUBUNIT PSEUDOURIDINE SYNTHASE D"/>
    <property type="match status" value="1"/>
</dbReference>
<dbReference type="InterPro" id="IPR050188">
    <property type="entry name" value="RluA_PseudoU_synthase"/>
</dbReference>
<gene>
    <name evidence="7" type="ORF">ACFPRA_17080</name>
</gene>
<organism evidence="7 8">
    <name type="scientific">Sporosarcina soli</name>
    <dbReference type="NCBI Taxonomy" id="334736"/>
    <lineage>
        <taxon>Bacteria</taxon>
        <taxon>Bacillati</taxon>
        <taxon>Bacillota</taxon>
        <taxon>Bacilli</taxon>
        <taxon>Bacillales</taxon>
        <taxon>Caryophanaceae</taxon>
        <taxon>Sporosarcina</taxon>
    </lineage>
</organism>
<comment type="function">
    <text evidence="5">Responsible for synthesis of pseudouridine from uracil.</text>
</comment>
<dbReference type="InterPro" id="IPR006224">
    <property type="entry name" value="PsdUridine_synth_RluA-like_CS"/>
</dbReference>
<evidence type="ECO:0000256" key="4">
    <source>
        <dbReference type="PROSITE-ProRule" id="PRU00182"/>
    </source>
</evidence>
<dbReference type="PROSITE" id="PS50889">
    <property type="entry name" value="S4"/>
    <property type="match status" value="1"/>
</dbReference>
<dbReference type="EC" id="5.4.99.-" evidence="5"/>
<dbReference type="NCBIfam" id="TIGR00005">
    <property type="entry name" value="rluA_subfam"/>
    <property type="match status" value="1"/>
</dbReference>
<dbReference type="SUPFAM" id="SSF55174">
    <property type="entry name" value="Alpha-L RNA-binding motif"/>
    <property type="match status" value="1"/>
</dbReference>
<dbReference type="CDD" id="cd02869">
    <property type="entry name" value="PseudoU_synth_RluA_like"/>
    <property type="match status" value="1"/>
</dbReference>
<evidence type="ECO:0000256" key="3">
    <source>
        <dbReference type="ARBA" id="ARBA00023235"/>
    </source>
</evidence>
<dbReference type="Proteomes" id="UP001596109">
    <property type="component" value="Unassembled WGS sequence"/>
</dbReference>
<evidence type="ECO:0000256" key="5">
    <source>
        <dbReference type="RuleBase" id="RU362028"/>
    </source>
</evidence>
<feature type="domain" description="Pseudouridine synthase RsuA/RluA-like" evidence="6">
    <location>
        <begin position="96"/>
        <end position="247"/>
    </location>
</feature>
<dbReference type="EMBL" id="JBHSNO010000008">
    <property type="protein sequence ID" value="MFC5590623.1"/>
    <property type="molecule type" value="Genomic_DNA"/>
</dbReference>
<dbReference type="PANTHER" id="PTHR21600">
    <property type="entry name" value="MITOCHONDRIAL RNA PSEUDOURIDINE SYNTHASE"/>
    <property type="match status" value="1"/>
</dbReference>
<dbReference type="Gene3D" id="3.30.2350.10">
    <property type="entry name" value="Pseudouridine synthase"/>
    <property type="match status" value="1"/>
</dbReference>
<proteinExistence type="inferred from homology"/>
<dbReference type="Pfam" id="PF00849">
    <property type="entry name" value="PseudoU_synth_2"/>
    <property type="match status" value="1"/>
</dbReference>
<dbReference type="InterPro" id="IPR006225">
    <property type="entry name" value="PsdUridine_synth_RluC/D"/>
</dbReference>
<dbReference type="CDD" id="cd00165">
    <property type="entry name" value="S4"/>
    <property type="match status" value="1"/>
</dbReference>
<evidence type="ECO:0000313" key="8">
    <source>
        <dbReference type="Proteomes" id="UP001596109"/>
    </source>
</evidence>
<accession>A0ABW0TQD9</accession>
<dbReference type="RefSeq" id="WP_381437362.1">
    <property type="nucleotide sequence ID" value="NZ_JBHSNO010000008.1"/>
</dbReference>
<dbReference type="SUPFAM" id="SSF55120">
    <property type="entry name" value="Pseudouridine synthase"/>
    <property type="match status" value="1"/>
</dbReference>
<sequence length="302" mass="34518">MQKNWKNVSSRNAGTLEYTVQEEMELLPFLLKMMAKNSRNSVKSILARGQVTVDGKMSKQHNHLLREGQKVTILKNKSAMNETQLIGITILHEDEDIIVVNKEAGLLTMASKNEKELTVYRQLMEYIKKTEPRNRIFIVHRLDRDTSGVLLFAKSEKVKEALQSKWNTVVKERMYIALVEGVVRKKEATITSWLKESKTFKVYSSPKDNGGQRAITHYKTIQASKQFTLLEVHLETGRKNQIRVHMETIGHPIVGDKKYGSTVNPIKRLGLHAAKLTILHPRTGQLVHYEAAVPRSFFVKST</sequence>
<dbReference type="InterPro" id="IPR006145">
    <property type="entry name" value="PsdUridine_synth_RsuA/RluA"/>
</dbReference>
<keyword evidence="3 5" id="KW-0413">Isomerase</keyword>
<keyword evidence="4" id="KW-0694">RNA-binding</keyword>
<evidence type="ECO:0000256" key="2">
    <source>
        <dbReference type="ARBA" id="ARBA00010876"/>
    </source>
</evidence>
<reference evidence="8" key="1">
    <citation type="journal article" date="2019" name="Int. J. Syst. Evol. Microbiol.">
        <title>The Global Catalogue of Microorganisms (GCM) 10K type strain sequencing project: providing services to taxonomists for standard genome sequencing and annotation.</title>
        <authorList>
            <consortium name="The Broad Institute Genomics Platform"/>
            <consortium name="The Broad Institute Genome Sequencing Center for Infectious Disease"/>
            <person name="Wu L."/>
            <person name="Ma J."/>
        </authorList>
    </citation>
    <scope>NUCLEOTIDE SEQUENCE [LARGE SCALE GENOMIC DNA]</scope>
    <source>
        <strain evidence="8">CGMCC 4.1434</strain>
    </source>
</reference>
<dbReference type="InterPro" id="IPR036986">
    <property type="entry name" value="S4_RNA-bd_sf"/>
</dbReference>
<comment type="caution">
    <text evidence="7">The sequence shown here is derived from an EMBL/GenBank/DDBJ whole genome shotgun (WGS) entry which is preliminary data.</text>
</comment>
<name>A0ABW0TQD9_9BACL</name>
<evidence type="ECO:0000313" key="7">
    <source>
        <dbReference type="EMBL" id="MFC5590623.1"/>
    </source>
</evidence>
<keyword evidence="8" id="KW-1185">Reference proteome</keyword>
<evidence type="ECO:0000259" key="6">
    <source>
        <dbReference type="Pfam" id="PF00849"/>
    </source>
</evidence>
<protein>
    <recommendedName>
        <fullName evidence="5">Pseudouridine synthase</fullName>
        <ecNumber evidence="5">5.4.99.-</ecNumber>
    </recommendedName>
</protein>
<evidence type="ECO:0000256" key="1">
    <source>
        <dbReference type="ARBA" id="ARBA00000073"/>
    </source>
</evidence>
<dbReference type="Gene3D" id="3.10.290.10">
    <property type="entry name" value="RNA-binding S4 domain"/>
    <property type="match status" value="1"/>
</dbReference>
<comment type="catalytic activity">
    <reaction evidence="1 5">
        <text>a uridine in RNA = a pseudouridine in RNA</text>
        <dbReference type="Rhea" id="RHEA:48348"/>
        <dbReference type="Rhea" id="RHEA-COMP:12068"/>
        <dbReference type="Rhea" id="RHEA-COMP:12069"/>
        <dbReference type="ChEBI" id="CHEBI:65314"/>
        <dbReference type="ChEBI" id="CHEBI:65315"/>
    </reaction>
</comment>
<comment type="similarity">
    <text evidence="2 5">Belongs to the pseudouridine synthase RluA family.</text>
</comment>
<dbReference type="InterPro" id="IPR020103">
    <property type="entry name" value="PsdUridine_synth_cat_dom_sf"/>
</dbReference>
<dbReference type="PROSITE" id="PS01129">
    <property type="entry name" value="PSI_RLU"/>
    <property type="match status" value="1"/>
</dbReference>